<evidence type="ECO:0000256" key="2">
    <source>
        <dbReference type="SAM" id="SignalP"/>
    </source>
</evidence>
<evidence type="ECO:0000313" key="3">
    <source>
        <dbReference type="EMBL" id="UYO38860.1"/>
    </source>
</evidence>
<protein>
    <recommendedName>
        <fullName evidence="5">DUF4148 domain-containing protein</fullName>
    </recommendedName>
</protein>
<evidence type="ECO:0000256" key="1">
    <source>
        <dbReference type="SAM" id="MobiDB-lite"/>
    </source>
</evidence>
<reference evidence="3" key="1">
    <citation type="journal article" date="2022" name="Biol. Control">
        <title>In silico genomic analysis of Rhodopseudomonas palustris strains revealed potential biocontrol agents and crop yield enhancers.</title>
        <authorList>
            <person name="Surachat K."/>
            <person name="Kantachote D."/>
            <person name="Deachamag P."/>
            <person name="Wonglapsuwan M."/>
        </authorList>
    </citation>
    <scope>NUCLEOTIDE SEQUENCE</scope>
    <source>
        <strain evidence="3">TLS06</strain>
    </source>
</reference>
<gene>
    <name evidence="3" type="ORF">KQX62_19370</name>
</gene>
<dbReference type="RefSeq" id="WP_107345577.1">
    <property type="nucleotide sequence ID" value="NZ_CP019966.1"/>
</dbReference>
<feature type="compositionally biased region" description="Basic residues" evidence="1">
    <location>
        <begin position="79"/>
        <end position="88"/>
    </location>
</feature>
<dbReference type="AlphaFoldDB" id="A0AAX3DWC1"/>
<proteinExistence type="predicted"/>
<feature type="region of interest" description="Disordered" evidence="1">
    <location>
        <begin position="55"/>
        <end position="88"/>
    </location>
</feature>
<accession>A0AAX3DWC1</accession>
<evidence type="ECO:0008006" key="5">
    <source>
        <dbReference type="Google" id="ProtNLM"/>
    </source>
</evidence>
<dbReference type="EMBL" id="CP076676">
    <property type="protein sequence ID" value="UYO38860.1"/>
    <property type="molecule type" value="Genomic_DNA"/>
</dbReference>
<feature type="chain" id="PRO_5043757766" description="DUF4148 domain-containing protein" evidence="2">
    <location>
        <begin position="20"/>
        <end position="88"/>
    </location>
</feature>
<organism evidence="3 4">
    <name type="scientific">Rhodopseudomonas palustris</name>
    <dbReference type="NCBI Taxonomy" id="1076"/>
    <lineage>
        <taxon>Bacteria</taxon>
        <taxon>Pseudomonadati</taxon>
        <taxon>Pseudomonadota</taxon>
        <taxon>Alphaproteobacteria</taxon>
        <taxon>Hyphomicrobiales</taxon>
        <taxon>Nitrobacteraceae</taxon>
        <taxon>Rhodopseudomonas</taxon>
    </lineage>
</organism>
<dbReference type="Proteomes" id="UP001163166">
    <property type="component" value="Chromosome"/>
</dbReference>
<sequence>MKILHGVAVLALLTGPALAQGEGPHVNLVPEIEHKSPEEKAQDAVRQKAYQESLRKIPDAQAPNDPWGGVRGAEATQPKAKRKTHQSN</sequence>
<evidence type="ECO:0000313" key="4">
    <source>
        <dbReference type="Proteomes" id="UP001163166"/>
    </source>
</evidence>
<keyword evidence="2" id="KW-0732">Signal</keyword>
<name>A0AAX3DWC1_RHOPL</name>
<feature type="signal peptide" evidence="2">
    <location>
        <begin position="1"/>
        <end position="19"/>
    </location>
</feature>